<protein>
    <submittedName>
        <fullName evidence="2">Uncharacterized protein</fullName>
    </submittedName>
</protein>
<name>A0ABS8TA80_DATST</name>
<keyword evidence="3" id="KW-1185">Reference proteome</keyword>
<evidence type="ECO:0000313" key="3">
    <source>
        <dbReference type="Proteomes" id="UP000823775"/>
    </source>
</evidence>
<sequence>NLLAFGVDFDDCFALVLAENRETMVVLVKQKKEPGPNTNNEKMFFEEDMWISSERTLRRAVNAQERETSRLQQLDNAQGRGNNQHIDNNKNVDVIKDEENERNVEDVALENHR</sequence>
<organism evidence="2 3">
    <name type="scientific">Datura stramonium</name>
    <name type="common">Jimsonweed</name>
    <name type="synonym">Common thornapple</name>
    <dbReference type="NCBI Taxonomy" id="4076"/>
    <lineage>
        <taxon>Eukaryota</taxon>
        <taxon>Viridiplantae</taxon>
        <taxon>Streptophyta</taxon>
        <taxon>Embryophyta</taxon>
        <taxon>Tracheophyta</taxon>
        <taxon>Spermatophyta</taxon>
        <taxon>Magnoliopsida</taxon>
        <taxon>eudicotyledons</taxon>
        <taxon>Gunneridae</taxon>
        <taxon>Pentapetalae</taxon>
        <taxon>asterids</taxon>
        <taxon>lamiids</taxon>
        <taxon>Solanales</taxon>
        <taxon>Solanaceae</taxon>
        <taxon>Solanoideae</taxon>
        <taxon>Datureae</taxon>
        <taxon>Datura</taxon>
    </lineage>
</organism>
<proteinExistence type="predicted"/>
<feature type="non-terminal residue" evidence="2">
    <location>
        <position position="1"/>
    </location>
</feature>
<feature type="compositionally biased region" description="Basic and acidic residues" evidence="1">
    <location>
        <begin position="87"/>
        <end position="113"/>
    </location>
</feature>
<dbReference type="Proteomes" id="UP000823775">
    <property type="component" value="Unassembled WGS sequence"/>
</dbReference>
<reference evidence="2 3" key="1">
    <citation type="journal article" date="2021" name="BMC Genomics">
        <title>Datura genome reveals duplications of psychoactive alkaloid biosynthetic genes and high mutation rate following tissue culture.</title>
        <authorList>
            <person name="Rajewski A."/>
            <person name="Carter-House D."/>
            <person name="Stajich J."/>
            <person name="Litt A."/>
        </authorList>
    </citation>
    <scope>NUCLEOTIDE SEQUENCE [LARGE SCALE GENOMIC DNA]</scope>
    <source>
        <strain evidence="2">AR-01</strain>
    </source>
</reference>
<feature type="region of interest" description="Disordered" evidence="1">
    <location>
        <begin position="64"/>
        <end position="113"/>
    </location>
</feature>
<feature type="compositionally biased region" description="Polar residues" evidence="1">
    <location>
        <begin position="70"/>
        <end position="86"/>
    </location>
</feature>
<accession>A0ABS8TA80</accession>
<evidence type="ECO:0000256" key="1">
    <source>
        <dbReference type="SAM" id="MobiDB-lite"/>
    </source>
</evidence>
<gene>
    <name evidence="2" type="ORF">HAX54_004952</name>
</gene>
<evidence type="ECO:0000313" key="2">
    <source>
        <dbReference type="EMBL" id="MCD7467492.1"/>
    </source>
</evidence>
<comment type="caution">
    <text evidence="2">The sequence shown here is derived from an EMBL/GenBank/DDBJ whole genome shotgun (WGS) entry which is preliminary data.</text>
</comment>
<dbReference type="EMBL" id="JACEIK010001234">
    <property type="protein sequence ID" value="MCD7467492.1"/>
    <property type="molecule type" value="Genomic_DNA"/>
</dbReference>